<keyword evidence="1 4" id="KW-0349">Heme</keyword>
<dbReference type="Proteomes" id="UP000658278">
    <property type="component" value="Unassembled WGS sequence"/>
</dbReference>
<dbReference type="SUPFAM" id="SSF46626">
    <property type="entry name" value="Cytochrome c"/>
    <property type="match status" value="1"/>
</dbReference>
<dbReference type="Pfam" id="PF23500">
    <property type="entry name" value="DUF7133"/>
    <property type="match status" value="2"/>
</dbReference>
<dbReference type="InterPro" id="IPR036514">
    <property type="entry name" value="SGNH_hydro_sf"/>
</dbReference>
<keyword evidence="3 4" id="KW-0408">Iron</keyword>
<dbReference type="AlphaFoldDB" id="A0A934VFM6"/>
<comment type="caution">
    <text evidence="7">The sequence shown here is derived from an EMBL/GenBank/DDBJ whole genome shotgun (WGS) entry which is preliminary data.</text>
</comment>
<evidence type="ECO:0000259" key="6">
    <source>
        <dbReference type="PROSITE" id="PS51007"/>
    </source>
</evidence>
<dbReference type="SUPFAM" id="SSF63829">
    <property type="entry name" value="Calcium-dependent phosphotriesterase"/>
    <property type="match status" value="1"/>
</dbReference>
<dbReference type="Gene3D" id="3.40.50.1110">
    <property type="entry name" value="SGNH hydrolase"/>
    <property type="match status" value="1"/>
</dbReference>
<dbReference type="GO" id="GO:0020037">
    <property type="term" value="F:heme binding"/>
    <property type="evidence" value="ECO:0007669"/>
    <property type="project" value="InterPro"/>
</dbReference>
<dbReference type="Gene3D" id="1.25.10.10">
    <property type="entry name" value="Leucine-rich Repeat Variant"/>
    <property type="match status" value="1"/>
</dbReference>
<dbReference type="InterPro" id="IPR036909">
    <property type="entry name" value="Cyt_c-like_dom_sf"/>
</dbReference>
<gene>
    <name evidence="7" type="ORF">JIN81_15885</name>
</gene>
<dbReference type="InterPro" id="IPR013428">
    <property type="entry name" value="Membrane-bound_put_N"/>
</dbReference>
<dbReference type="InterPro" id="IPR011989">
    <property type="entry name" value="ARM-like"/>
</dbReference>
<dbReference type="InterPro" id="IPR009056">
    <property type="entry name" value="Cyt_c-like_dom"/>
</dbReference>
<feature type="signal peptide" evidence="5">
    <location>
        <begin position="1"/>
        <end position="26"/>
    </location>
</feature>
<name>A0A934VFM6_9BACT</name>
<evidence type="ECO:0000256" key="3">
    <source>
        <dbReference type="ARBA" id="ARBA00023004"/>
    </source>
</evidence>
<evidence type="ECO:0000313" key="8">
    <source>
        <dbReference type="Proteomes" id="UP000658278"/>
    </source>
</evidence>
<dbReference type="InterPro" id="IPR011042">
    <property type="entry name" value="6-blade_b-propeller_TolB-like"/>
</dbReference>
<proteinExistence type="predicted"/>
<sequence length="980" mass="109464">MTFPSLPSLARISFLALLATAGSATGQLTLEKDDVVCLIGNGLGDRMQHDGWVESLIQKTHPDHQLRFRNLSYSGDTVDSRPRSQGFTPHERYLEDCKADVIFVFFGYNESFAGESGVPKFKKSMASMIDKYRMVKFNGETPARFVLFSPIAHENLNDPNLPDGSANNANLELYTRALAEVAEEKKVGFVDLFHPTQELYESAESPLTLNGIHLLPEGNRQLAGVIASALTGKQAKAGKDLEPVRQAVLEKNWTWHNRYRAIDGNDIWGGRSKLAFVDGQKNSDVLVHELTMLDVMTQNRDAGIWAAVKGEKFEIDDSNVPPPVKVISNVGGGSKSSSAAKEGSTTYLDAKESISTIKVPEGFELNLFADESRFPELANPVQMQVDTKGRLWAACWGTYPKWEPLKPMNDRLMIFPDDDGDGVADRAVEFAKVHSPLGFEFWNGGVIVTSQPDILFLKDTDGDDKADVRIVLLQGIGSADTHHAANNLLYGPDGGIYWQSGVFLRNAHEHPWGPPLSSGSSAMYRFDPRRYTITHHANNSPNPHGSSFDRWGYHFANDGTGGRSYQVRPHGDSFKMFPLVKKEVRPVTADAIISSTNFPDEIQQDFMLLNVIGYLGIKRYDLHRDGFSEGDVDYKQGEIWGTPTDPFLQSEDKNFRPTDAVFGEDGALYVSDWHNVIIGHMQHNIRDPQRDKKHGRIYRMVYKDRPLQEKVKIDGEPVAALLKNLEHPVDGVRHRTRVELSERGTREVMAEVAKWVKKFDPSRKEDGLPLLEALWVHQQHNVKNEALLEAVLTSPDPHVRINAATVKHFWGPADPTKGKAIPAGRERKAKVKVPAHLTREEGKAYELGARVFMREAHCVTCHQADGKGLAPAYPPLAGSEWVQGSDERLIKLTLHGLWGPITVKGVHYDPNKGVPPMTRFAELLDDKEVAAVLTYVRNSWGNKGPAINKKDVKEVRKAHSKRSTFWTTEELLKDHPMEKP</sequence>
<dbReference type="SUPFAM" id="SSF52266">
    <property type="entry name" value="SGNH hydrolase"/>
    <property type="match status" value="1"/>
</dbReference>
<dbReference type="CDD" id="cd01834">
    <property type="entry name" value="SGNH_hydrolase_like_2"/>
    <property type="match status" value="1"/>
</dbReference>
<dbReference type="Pfam" id="PF13472">
    <property type="entry name" value="Lipase_GDSL_2"/>
    <property type="match status" value="1"/>
</dbReference>
<reference evidence="7" key="1">
    <citation type="submission" date="2021-01" db="EMBL/GenBank/DDBJ databases">
        <title>Modified the classification status of verrucomicrobia.</title>
        <authorList>
            <person name="Feng X."/>
        </authorList>
    </citation>
    <scope>NUCLEOTIDE SEQUENCE</scope>
    <source>
        <strain evidence="7">KCTC 22201</strain>
    </source>
</reference>
<feature type="domain" description="Cytochrome c" evidence="6">
    <location>
        <begin position="843"/>
        <end position="940"/>
    </location>
</feature>
<evidence type="ECO:0000256" key="1">
    <source>
        <dbReference type="ARBA" id="ARBA00022617"/>
    </source>
</evidence>
<dbReference type="GO" id="GO:0046872">
    <property type="term" value="F:metal ion binding"/>
    <property type="evidence" value="ECO:0007669"/>
    <property type="project" value="UniProtKB-KW"/>
</dbReference>
<evidence type="ECO:0000256" key="5">
    <source>
        <dbReference type="SAM" id="SignalP"/>
    </source>
</evidence>
<dbReference type="PANTHER" id="PTHR33546">
    <property type="entry name" value="LARGE, MULTIFUNCTIONAL SECRETED PROTEIN-RELATED"/>
    <property type="match status" value="1"/>
</dbReference>
<feature type="chain" id="PRO_5037252896" evidence="5">
    <location>
        <begin position="27"/>
        <end position="980"/>
    </location>
</feature>
<dbReference type="Pfam" id="PF00034">
    <property type="entry name" value="Cytochrom_C"/>
    <property type="match status" value="1"/>
</dbReference>
<evidence type="ECO:0000256" key="2">
    <source>
        <dbReference type="ARBA" id="ARBA00022723"/>
    </source>
</evidence>
<dbReference type="NCBIfam" id="TIGR02604">
    <property type="entry name" value="Piru_Ver_Nterm"/>
    <property type="match status" value="1"/>
</dbReference>
<evidence type="ECO:0000313" key="7">
    <source>
        <dbReference type="EMBL" id="MBK1828514.1"/>
    </source>
</evidence>
<evidence type="ECO:0000256" key="4">
    <source>
        <dbReference type="PROSITE-ProRule" id="PRU00433"/>
    </source>
</evidence>
<dbReference type="PROSITE" id="PS51007">
    <property type="entry name" value="CYTC"/>
    <property type="match status" value="1"/>
</dbReference>
<accession>A0A934VFM6</accession>
<dbReference type="InterPro" id="IPR055557">
    <property type="entry name" value="DUF7133"/>
</dbReference>
<dbReference type="PANTHER" id="PTHR33546:SF1">
    <property type="entry name" value="LARGE, MULTIFUNCTIONAL SECRETED PROTEIN"/>
    <property type="match status" value="1"/>
</dbReference>
<dbReference type="EMBL" id="JAENII010000014">
    <property type="protein sequence ID" value="MBK1828514.1"/>
    <property type="molecule type" value="Genomic_DNA"/>
</dbReference>
<keyword evidence="5" id="KW-0732">Signal</keyword>
<protein>
    <submittedName>
        <fullName evidence="7">C-type cytochrome</fullName>
    </submittedName>
</protein>
<dbReference type="RefSeq" id="WP_234045076.1">
    <property type="nucleotide sequence ID" value="NZ_JAENII010000014.1"/>
</dbReference>
<dbReference type="Gene3D" id="1.10.760.10">
    <property type="entry name" value="Cytochrome c-like domain"/>
    <property type="match status" value="1"/>
</dbReference>
<dbReference type="Gene3D" id="2.120.10.30">
    <property type="entry name" value="TolB, C-terminal domain"/>
    <property type="match status" value="1"/>
</dbReference>
<dbReference type="InterPro" id="IPR013830">
    <property type="entry name" value="SGNH_hydro"/>
</dbReference>
<keyword evidence="2 4" id="KW-0479">Metal-binding</keyword>
<keyword evidence="8" id="KW-1185">Reference proteome</keyword>
<dbReference type="GO" id="GO:0016788">
    <property type="term" value="F:hydrolase activity, acting on ester bonds"/>
    <property type="evidence" value="ECO:0007669"/>
    <property type="project" value="UniProtKB-ARBA"/>
</dbReference>
<dbReference type="GO" id="GO:0009055">
    <property type="term" value="F:electron transfer activity"/>
    <property type="evidence" value="ECO:0007669"/>
    <property type="project" value="InterPro"/>
</dbReference>
<organism evidence="7 8">
    <name type="scientific">Haloferula rosea</name>
    <dbReference type="NCBI Taxonomy" id="490093"/>
    <lineage>
        <taxon>Bacteria</taxon>
        <taxon>Pseudomonadati</taxon>
        <taxon>Verrucomicrobiota</taxon>
        <taxon>Verrucomicrobiia</taxon>
        <taxon>Verrucomicrobiales</taxon>
        <taxon>Verrucomicrobiaceae</taxon>
        <taxon>Haloferula</taxon>
    </lineage>
</organism>